<reference evidence="1 2" key="1">
    <citation type="submission" date="2015-07" db="EMBL/GenBank/DDBJ databases">
        <title>The genome of Melipona quadrifasciata.</title>
        <authorList>
            <person name="Pan H."/>
            <person name="Kapheim K."/>
        </authorList>
    </citation>
    <scope>NUCLEOTIDE SEQUENCE [LARGE SCALE GENOMIC DNA]</scope>
    <source>
        <strain evidence="1">0111107301</strain>
        <tissue evidence="1">Whole body</tissue>
    </source>
</reference>
<organism evidence="1 2">
    <name type="scientific">Melipona quadrifasciata</name>
    <dbReference type="NCBI Taxonomy" id="166423"/>
    <lineage>
        <taxon>Eukaryota</taxon>
        <taxon>Metazoa</taxon>
        <taxon>Ecdysozoa</taxon>
        <taxon>Arthropoda</taxon>
        <taxon>Hexapoda</taxon>
        <taxon>Insecta</taxon>
        <taxon>Pterygota</taxon>
        <taxon>Neoptera</taxon>
        <taxon>Endopterygota</taxon>
        <taxon>Hymenoptera</taxon>
        <taxon>Apocrita</taxon>
        <taxon>Aculeata</taxon>
        <taxon>Apoidea</taxon>
        <taxon>Anthophila</taxon>
        <taxon>Apidae</taxon>
        <taxon>Melipona</taxon>
    </lineage>
</organism>
<keyword evidence="2" id="KW-1185">Reference proteome</keyword>
<evidence type="ECO:0000313" key="1">
    <source>
        <dbReference type="EMBL" id="KOX76235.1"/>
    </source>
</evidence>
<name>A0A0M9A311_9HYME</name>
<accession>A0A0M9A311</accession>
<protein>
    <submittedName>
        <fullName evidence="1">Uncharacterized protein</fullName>
    </submittedName>
</protein>
<dbReference type="AlphaFoldDB" id="A0A0M9A311"/>
<gene>
    <name evidence="1" type="ORF">WN51_11564</name>
</gene>
<proteinExistence type="predicted"/>
<dbReference type="EMBL" id="KQ435750">
    <property type="protein sequence ID" value="KOX76235.1"/>
    <property type="molecule type" value="Genomic_DNA"/>
</dbReference>
<dbReference type="Proteomes" id="UP000053105">
    <property type="component" value="Unassembled WGS sequence"/>
</dbReference>
<evidence type="ECO:0000313" key="2">
    <source>
        <dbReference type="Proteomes" id="UP000053105"/>
    </source>
</evidence>
<sequence>MTVERRLAFLRDIKTSCDTLKGQTVQLNYKQGESFPSPSDSLADANRVSQISIESEFDVKWFEIYLMDHLIESFDV</sequence>